<reference evidence="1" key="2">
    <citation type="submission" date="2020-11" db="EMBL/GenBank/DDBJ databases">
        <authorList>
            <person name="McCartney M.A."/>
            <person name="Auch B."/>
            <person name="Kono T."/>
            <person name="Mallez S."/>
            <person name="Becker A."/>
            <person name="Gohl D.M."/>
            <person name="Silverstein K.A.T."/>
            <person name="Koren S."/>
            <person name="Bechman K.B."/>
            <person name="Herman A."/>
            <person name="Abrahante J.E."/>
            <person name="Garbe J."/>
        </authorList>
    </citation>
    <scope>NUCLEOTIDE SEQUENCE</scope>
    <source>
        <strain evidence="1">Duluth1</strain>
        <tissue evidence="1">Whole animal</tissue>
    </source>
</reference>
<dbReference type="Proteomes" id="UP000828390">
    <property type="component" value="Unassembled WGS sequence"/>
</dbReference>
<dbReference type="EMBL" id="JAIWYP010000001">
    <property type="protein sequence ID" value="KAH3892272.1"/>
    <property type="molecule type" value="Genomic_DNA"/>
</dbReference>
<sequence>MVIVLPFAAAHLMSARNTSSFSLVSASVMKVFCSNGQYTPTTAHPALKSAE</sequence>
<dbReference type="AlphaFoldDB" id="A0A9D4NFJ2"/>
<evidence type="ECO:0000313" key="2">
    <source>
        <dbReference type="Proteomes" id="UP000828390"/>
    </source>
</evidence>
<proteinExistence type="predicted"/>
<protein>
    <submittedName>
        <fullName evidence="1">Uncharacterized protein</fullName>
    </submittedName>
</protein>
<organism evidence="1 2">
    <name type="scientific">Dreissena polymorpha</name>
    <name type="common">Zebra mussel</name>
    <name type="synonym">Mytilus polymorpha</name>
    <dbReference type="NCBI Taxonomy" id="45954"/>
    <lineage>
        <taxon>Eukaryota</taxon>
        <taxon>Metazoa</taxon>
        <taxon>Spiralia</taxon>
        <taxon>Lophotrochozoa</taxon>
        <taxon>Mollusca</taxon>
        <taxon>Bivalvia</taxon>
        <taxon>Autobranchia</taxon>
        <taxon>Heteroconchia</taxon>
        <taxon>Euheterodonta</taxon>
        <taxon>Imparidentia</taxon>
        <taxon>Neoheterodontei</taxon>
        <taxon>Myida</taxon>
        <taxon>Dreissenoidea</taxon>
        <taxon>Dreissenidae</taxon>
        <taxon>Dreissena</taxon>
    </lineage>
</organism>
<comment type="caution">
    <text evidence="1">The sequence shown here is derived from an EMBL/GenBank/DDBJ whole genome shotgun (WGS) entry which is preliminary data.</text>
</comment>
<accession>A0A9D4NFJ2</accession>
<evidence type="ECO:0000313" key="1">
    <source>
        <dbReference type="EMBL" id="KAH3892272.1"/>
    </source>
</evidence>
<keyword evidence="2" id="KW-1185">Reference proteome</keyword>
<gene>
    <name evidence="1" type="ORF">DPMN_016387</name>
</gene>
<name>A0A9D4NFJ2_DREPO</name>
<reference evidence="1" key="1">
    <citation type="journal article" date="2019" name="bioRxiv">
        <title>The Genome of the Zebra Mussel, Dreissena polymorpha: A Resource for Invasive Species Research.</title>
        <authorList>
            <person name="McCartney M.A."/>
            <person name="Auch B."/>
            <person name="Kono T."/>
            <person name="Mallez S."/>
            <person name="Zhang Y."/>
            <person name="Obille A."/>
            <person name="Becker A."/>
            <person name="Abrahante J.E."/>
            <person name="Garbe J."/>
            <person name="Badalamenti J.P."/>
            <person name="Herman A."/>
            <person name="Mangelson H."/>
            <person name="Liachko I."/>
            <person name="Sullivan S."/>
            <person name="Sone E.D."/>
            <person name="Koren S."/>
            <person name="Silverstein K.A.T."/>
            <person name="Beckman K.B."/>
            <person name="Gohl D.M."/>
        </authorList>
    </citation>
    <scope>NUCLEOTIDE SEQUENCE</scope>
    <source>
        <strain evidence="1">Duluth1</strain>
        <tissue evidence="1">Whole animal</tissue>
    </source>
</reference>